<keyword evidence="2" id="KW-1185">Reference proteome</keyword>
<dbReference type="Proteomes" id="UP000184080">
    <property type="component" value="Unassembled WGS sequence"/>
</dbReference>
<gene>
    <name evidence="1" type="ORF">SAMN05444401_1764</name>
</gene>
<dbReference type="GO" id="GO:0003677">
    <property type="term" value="F:DNA binding"/>
    <property type="evidence" value="ECO:0007669"/>
    <property type="project" value="InterPro"/>
</dbReference>
<name>A0A1M6F0L4_9CLOT</name>
<organism evidence="1 2">
    <name type="scientific">Clostridium amylolyticum</name>
    <dbReference type="NCBI Taxonomy" id="1121298"/>
    <lineage>
        <taxon>Bacteria</taxon>
        <taxon>Bacillati</taxon>
        <taxon>Bacillota</taxon>
        <taxon>Clostridia</taxon>
        <taxon>Eubacteriales</taxon>
        <taxon>Clostridiaceae</taxon>
        <taxon>Clostridium</taxon>
    </lineage>
</organism>
<dbReference type="AlphaFoldDB" id="A0A1M6F0L4"/>
<dbReference type="NCBIfam" id="TIGR01764">
    <property type="entry name" value="excise"/>
    <property type="match status" value="1"/>
</dbReference>
<proteinExistence type="predicted"/>
<dbReference type="Gene3D" id="3.90.105.50">
    <property type="match status" value="1"/>
</dbReference>
<reference evidence="1 2" key="1">
    <citation type="submission" date="2016-11" db="EMBL/GenBank/DDBJ databases">
        <authorList>
            <person name="Jaros S."/>
            <person name="Januszkiewicz K."/>
            <person name="Wedrychowicz H."/>
        </authorList>
    </citation>
    <scope>NUCLEOTIDE SEQUENCE [LARGE SCALE GENOMIC DNA]</scope>
    <source>
        <strain evidence="1 2">DSM 21864</strain>
    </source>
</reference>
<accession>A0A1M6F0L4</accession>
<dbReference type="RefSeq" id="WP_073005596.1">
    <property type="nucleotide sequence ID" value="NZ_FQZO01000002.1"/>
</dbReference>
<dbReference type="OrthoDB" id="1913083at2"/>
<protein>
    <submittedName>
        <fullName evidence="1">DNA binding domain-containing protein, excisionase family</fullName>
    </submittedName>
</protein>
<dbReference type="STRING" id="1121298.SAMN05444401_1764"/>
<dbReference type="InterPro" id="IPR010093">
    <property type="entry name" value="SinI_DNA-bd"/>
</dbReference>
<evidence type="ECO:0000313" key="2">
    <source>
        <dbReference type="Proteomes" id="UP000184080"/>
    </source>
</evidence>
<sequence length="82" mass="9234">MELTIDIIKAAITEAIRETKPKATLTIAECVAYTGIGRDKLMELAHSQNSGFPAFRVGAKFLVNRELLDMWLENITKEKRVL</sequence>
<dbReference type="EMBL" id="FQZO01000002">
    <property type="protein sequence ID" value="SHI91232.1"/>
    <property type="molecule type" value="Genomic_DNA"/>
</dbReference>
<evidence type="ECO:0000313" key="1">
    <source>
        <dbReference type="EMBL" id="SHI91232.1"/>
    </source>
</evidence>
<dbReference type="InterPro" id="IPR038148">
    <property type="entry name" value="Tn1545/Tn916_Xis"/>
</dbReference>